<accession>A0AAE3X8S3</accession>
<protein>
    <submittedName>
        <fullName evidence="1">Uncharacterized protein</fullName>
    </submittedName>
</protein>
<reference evidence="1" key="1">
    <citation type="submission" date="2023-07" db="EMBL/GenBank/DDBJ databases">
        <title>Sorghum-associated microbial communities from plants grown in Nebraska, USA.</title>
        <authorList>
            <person name="Schachtman D."/>
        </authorList>
    </citation>
    <scope>NUCLEOTIDE SEQUENCE</scope>
    <source>
        <strain evidence="1">BE330</strain>
    </source>
</reference>
<dbReference type="EMBL" id="JAVDQK010000001">
    <property type="protein sequence ID" value="MDR6216686.1"/>
    <property type="molecule type" value="Genomic_DNA"/>
</dbReference>
<name>A0AAE3X8S3_9DEIO</name>
<dbReference type="AlphaFoldDB" id="A0AAE3X8S3"/>
<dbReference type="Proteomes" id="UP001185331">
    <property type="component" value="Unassembled WGS sequence"/>
</dbReference>
<gene>
    <name evidence="1" type="ORF">J2Y00_000235</name>
</gene>
<comment type="caution">
    <text evidence="1">The sequence shown here is derived from an EMBL/GenBank/DDBJ whole genome shotgun (WGS) entry which is preliminary data.</text>
</comment>
<evidence type="ECO:0000313" key="2">
    <source>
        <dbReference type="Proteomes" id="UP001185331"/>
    </source>
</evidence>
<sequence length="34" mass="3999">MKGLREFVDWLREVLTGGPQPQPVPVPVRVRERR</sequence>
<evidence type="ECO:0000313" key="1">
    <source>
        <dbReference type="EMBL" id="MDR6216686.1"/>
    </source>
</evidence>
<organism evidence="1 2">
    <name type="scientific">Deinococcus soli</name>
    <name type="common">ex Cha et al. 2016</name>
    <dbReference type="NCBI Taxonomy" id="1309411"/>
    <lineage>
        <taxon>Bacteria</taxon>
        <taxon>Thermotogati</taxon>
        <taxon>Deinococcota</taxon>
        <taxon>Deinococci</taxon>
        <taxon>Deinococcales</taxon>
        <taxon>Deinococcaceae</taxon>
        <taxon>Deinococcus</taxon>
    </lineage>
</organism>
<proteinExistence type="predicted"/>